<dbReference type="Pfam" id="PF02518">
    <property type="entry name" value="HATPase_c"/>
    <property type="match status" value="1"/>
</dbReference>
<dbReference type="CDD" id="cd00082">
    <property type="entry name" value="HisKA"/>
    <property type="match status" value="1"/>
</dbReference>
<feature type="transmembrane region" description="Helical" evidence="13">
    <location>
        <begin position="266"/>
        <end position="284"/>
    </location>
</feature>
<evidence type="ECO:0000256" key="10">
    <source>
        <dbReference type="ARBA" id="ARBA00023012"/>
    </source>
</evidence>
<sequence>MSDTDGVGPSAHDVAARVPVLLGLAYLLGVAAVWLASFGQSTAAWWPASGAAVLAVLAASRRWAWAVGLAIGLVTAASNLVAGRPPDLSAAFGLTVAAESLLVAALVRRHGRFRMESVRDVGAFLGAAGAGALVGGVLGGLAVALLAGGSFWATAPAVVASHGSAIVTIVPLAAPAVRTTAVRARHGVVAQWVALVGVVGLVFGLPSAPPLSFAAMPVLVWGALVHSTRVVAVQLVGVAVAVTTLTALGLGPFAGAENLTDLQRNLVAQGFLVTYAASILLLSATRNEQLLAVEERAARQQLLHGGILDAQVGLVIMQERAGGELRVLQSNARAVELLGGAIPQVDDVGALDAPPRVPDDGDEHVHALRRAVRQAALAPDGESYSDYATSGPDDRQVEVIVTRRVRPSGEWLVTAQLVDVTERHRADLAVRRALSHERRAAERLRAVSRQKDDFVSAVSHELRTPITSIIGFVELLEDEGDLAPGQREHLAVVERNARRLSVLVEDLLALGSRVDRTPVDVDVGALVHRCVEDQLPAAQARGVDLRTGRTDRVHVRFVVEDLERILANLLGNALKFTPAGGQVRVHVRADEQDVRVRVVDTGTGVAPGELARVFDRFYRSPAAVEGSVPGVGLGLALVRELAVRNHATVHLDSDGVSGTTAELVVPLRARRRFPAPAPAGDAVAGGPVAGGPVDDASPDGDPVVADASPVLGADDDGVVRR</sequence>
<dbReference type="EMBL" id="BONN01000003">
    <property type="protein sequence ID" value="GIG32459.1"/>
    <property type="molecule type" value="Genomic_DNA"/>
</dbReference>
<feature type="domain" description="Histidine kinase" evidence="14">
    <location>
        <begin position="457"/>
        <end position="669"/>
    </location>
</feature>
<evidence type="ECO:0000256" key="7">
    <source>
        <dbReference type="ARBA" id="ARBA00022692"/>
    </source>
</evidence>
<dbReference type="InterPro" id="IPR036097">
    <property type="entry name" value="HisK_dim/P_sf"/>
</dbReference>
<feature type="transmembrane region" description="Helical" evidence="13">
    <location>
        <begin position="88"/>
        <end position="109"/>
    </location>
</feature>
<proteinExistence type="predicted"/>
<feature type="transmembrane region" description="Helical" evidence="13">
    <location>
        <begin position="153"/>
        <end position="177"/>
    </location>
</feature>
<feature type="transmembrane region" description="Helical" evidence="13">
    <location>
        <begin position="231"/>
        <end position="254"/>
    </location>
</feature>
<reference evidence="15 18" key="2">
    <citation type="submission" date="2021-01" db="EMBL/GenBank/DDBJ databases">
        <title>Whole genome shotgun sequence of Cellulomonas oligotrophica NBRC 109435.</title>
        <authorList>
            <person name="Komaki H."/>
            <person name="Tamura T."/>
        </authorList>
    </citation>
    <scope>NUCLEOTIDE SEQUENCE [LARGE SCALE GENOMIC DNA]</scope>
    <source>
        <strain evidence="15 18">NBRC 109435</strain>
    </source>
</reference>
<dbReference type="RefSeq" id="WP_170209022.1">
    <property type="nucleotide sequence ID" value="NZ_BAABFI010000001.1"/>
</dbReference>
<dbReference type="InterPro" id="IPR036890">
    <property type="entry name" value="HATPase_C_sf"/>
</dbReference>
<keyword evidence="9 13" id="KW-1133">Transmembrane helix</keyword>
<dbReference type="FunFam" id="1.10.287.130:FF:000001">
    <property type="entry name" value="Two-component sensor histidine kinase"/>
    <property type="match status" value="1"/>
</dbReference>
<feature type="region of interest" description="Disordered" evidence="12">
    <location>
        <begin position="676"/>
        <end position="721"/>
    </location>
</feature>
<evidence type="ECO:0000256" key="12">
    <source>
        <dbReference type="SAM" id="MobiDB-lite"/>
    </source>
</evidence>
<dbReference type="Pfam" id="PF00512">
    <property type="entry name" value="HisKA"/>
    <property type="match status" value="1"/>
</dbReference>
<evidence type="ECO:0000313" key="15">
    <source>
        <dbReference type="EMBL" id="GIG32459.1"/>
    </source>
</evidence>
<dbReference type="Proteomes" id="UP000577956">
    <property type="component" value="Unassembled WGS sequence"/>
</dbReference>
<keyword evidence="6" id="KW-0808">Transferase</keyword>
<comment type="subcellular location">
    <subcellularLocation>
        <location evidence="2">Cell membrane</location>
        <topology evidence="2">Multi-pass membrane protein</topology>
    </subcellularLocation>
</comment>
<keyword evidence="4" id="KW-1003">Cell membrane</keyword>
<dbReference type="SUPFAM" id="SSF47384">
    <property type="entry name" value="Homodimeric domain of signal transducing histidine kinase"/>
    <property type="match status" value="1"/>
</dbReference>
<keyword evidence="8" id="KW-0418">Kinase</keyword>
<feature type="transmembrane region" description="Helical" evidence="13">
    <location>
        <begin position="189"/>
        <end position="211"/>
    </location>
</feature>
<feature type="compositionally biased region" description="Low complexity" evidence="12">
    <location>
        <begin position="678"/>
        <end position="695"/>
    </location>
</feature>
<comment type="caution">
    <text evidence="16">The sequence shown here is derived from an EMBL/GenBank/DDBJ whole genome shotgun (WGS) entry which is preliminary data.</text>
</comment>
<feature type="transmembrane region" description="Helical" evidence="13">
    <location>
        <begin position="121"/>
        <end position="147"/>
    </location>
</feature>
<accession>A0A7Y9FG83</accession>
<evidence type="ECO:0000259" key="14">
    <source>
        <dbReference type="PROSITE" id="PS50109"/>
    </source>
</evidence>
<dbReference type="GO" id="GO:0000155">
    <property type="term" value="F:phosphorelay sensor kinase activity"/>
    <property type="evidence" value="ECO:0007669"/>
    <property type="project" value="InterPro"/>
</dbReference>
<keyword evidence="11 13" id="KW-0472">Membrane</keyword>
<dbReference type="SMART" id="SM00388">
    <property type="entry name" value="HisKA"/>
    <property type="match status" value="1"/>
</dbReference>
<dbReference type="EC" id="2.7.13.3" evidence="3"/>
<evidence type="ECO:0000313" key="16">
    <source>
        <dbReference type="EMBL" id="NYD86755.1"/>
    </source>
</evidence>
<evidence type="ECO:0000256" key="9">
    <source>
        <dbReference type="ARBA" id="ARBA00022989"/>
    </source>
</evidence>
<dbReference type="InterPro" id="IPR003661">
    <property type="entry name" value="HisK_dim/P_dom"/>
</dbReference>
<organism evidence="16 17">
    <name type="scientific">Cellulomonas oligotrophica</name>
    <dbReference type="NCBI Taxonomy" id="931536"/>
    <lineage>
        <taxon>Bacteria</taxon>
        <taxon>Bacillati</taxon>
        <taxon>Actinomycetota</taxon>
        <taxon>Actinomycetes</taxon>
        <taxon>Micrococcales</taxon>
        <taxon>Cellulomonadaceae</taxon>
        <taxon>Cellulomonas</taxon>
    </lineage>
</organism>
<protein>
    <recommendedName>
        <fullName evidence="3">histidine kinase</fullName>
        <ecNumber evidence="3">2.7.13.3</ecNumber>
    </recommendedName>
</protein>
<dbReference type="SMART" id="SM00387">
    <property type="entry name" value="HATPase_c"/>
    <property type="match status" value="1"/>
</dbReference>
<feature type="transmembrane region" description="Helical" evidence="13">
    <location>
        <begin position="20"/>
        <end position="37"/>
    </location>
</feature>
<dbReference type="InterPro" id="IPR004358">
    <property type="entry name" value="Sig_transdc_His_kin-like_C"/>
</dbReference>
<dbReference type="Pfam" id="PF05231">
    <property type="entry name" value="MASE1"/>
    <property type="match status" value="1"/>
</dbReference>
<name>A0A7Y9FG83_9CELL</name>
<evidence type="ECO:0000256" key="5">
    <source>
        <dbReference type="ARBA" id="ARBA00022553"/>
    </source>
</evidence>
<dbReference type="SUPFAM" id="SSF55874">
    <property type="entry name" value="ATPase domain of HSP90 chaperone/DNA topoisomerase II/histidine kinase"/>
    <property type="match status" value="1"/>
</dbReference>
<dbReference type="Gene3D" id="1.10.287.130">
    <property type="match status" value="1"/>
</dbReference>
<feature type="transmembrane region" description="Helical" evidence="13">
    <location>
        <begin position="64"/>
        <end position="82"/>
    </location>
</feature>
<dbReference type="GO" id="GO:0005886">
    <property type="term" value="C:plasma membrane"/>
    <property type="evidence" value="ECO:0007669"/>
    <property type="project" value="UniProtKB-SubCell"/>
</dbReference>
<dbReference type="PRINTS" id="PR00344">
    <property type="entry name" value="BCTRLSENSOR"/>
</dbReference>
<dbReference type="EMBL" id="JACCBK010000001">
    <property type="protein sequence ID" value="NYD86755.1"/>
    <property type="molecule type" value="Genomic_DNA"/>
</dbReference>
<keyword evidence="7 13" id="KW-0812">Transmembrane</keyword>
<evidence type="ECO:0000256" key="8">
    <source>
        <dbReference type="ARBA" id="ARBA00022777"/>
    </source>
</evidence>
<reference evidence="16 17" key="1">
    <citation type="submission" date="2020-07" db="EMBL/GenBank/DDBJ databases">
        <title>Sequencing the genomes of 1000 actinobacteria strains.</title>
        <authorList>
            <person name="Klenk H.-P."/>
        </authorList>
    </citation>
    <scope>NUCLEOTIDE SEQUENCE [LARGE SCALE GENOMIC DNA]</scope>
    <source>
        <strain evidence="16 17">DSM 24482</strain>
    </source>
</reference>
<dbReference type="PANTHER" id="PTHR43547">
    <property type="entry name" value="TWO-COMPONENT HISTIDINE KINASE"/>
    <property type="match status" value="1"/>
</dbReference>
<evidence type="ECO:0000256" key="3">
    <source>
        <dbReference type="ARBA" id="ARBA00012438"/>
    </source>
</evidence>
<keyword evidence="5" id="KW-0597">Phosphoprotein</keyword>
<dbReference type="AlphaFoldDB" id="A0A7Y9FG83"/>
<keyword evidence="18" id="KW-1185">Reference proteome</keyword>
<evidence type="ECO:0000256" key="1">
    <source>
        <dbReference type="ARBA" id="ARBA00000085"/>
    </source>
</evidence>
<dbReference type="Proteomes" id="UP000618382">
    <property type="component" value="Unassembled WGS sequence"/>
</dbReference>
<gene>
    <name evidence="16" type="ORF">BKA21_002304</name>
    <name evidence="15" type="ORF">Col01nite_16180</name>
</gene>
<evidence type="ECO:0000256" key="6">
    <source>
        <dbReference type="ARBA" id="ARBA00022679"/>
    </source>
</evidence>
<comment type="catalytic activity">
    <reaction evidence="1">
        <text>ATP + protein L-histidine = ADP + protein N-phospho-L-histidine.</text>
        <dbReference type="EC" id="2.7.13.3"/>
    </reaction>
</comment>
<evidence type="ECO:0000256" key="4">
    <source>
        <dbReference type="ARBA" id="ARBA00022475"/>
    </source>
</evidence>
<dbReference type="InterPro" id="IPR007895">
    <property type="entry name" value="MASE1"/>
</dbReference>
<evidence type="ECO:0000256" key="2">
    <source>
        <dbReference type="ARBA" id="ARBA00004651"/>
    </source>
</evidence>
<dbReference type="PROSITE" id="PS50109">
    <property type="entry name" value="HIS_KIN"/>
    <property type="match status" value="1"/>
</dbReference>
<evidence type="ECO:0000256" key="13">
    <source>
        <dbReference type="SAM" id="Phobius"/>
    </source>
</evidence>
<evidence type="ECO:0000313" key="18">
    <source>
        <dbReference type="Proteomes" id="UP000618382"/>
    </source>
</evidence>
<dbReference type="Gene3D" id="3.30.565.10">
    <property type="entry name" value="Histidine kinase-like ATPase, C-terminal domain"/>
    <property type="match status" value="1"/>
</dbReference>
<evidence type="ECO:0000256" key="11">
    <source>
        <dbReference type="ARBA" id="ARBA00023136"/>
    </source>
</evidence>
<dbReference type="InterPro" id="IPR003594">
    <property type="entry name" value="HATPase_dom"/>
</dbReference>
<dbReference type="PANTHER" id="PTHR43547:SF2">
    <property type="entry name" value="HYBRID SIGNAL TRANSDUCTION HISTIDINE KINASE C"/>
    <property type="match status" value="1"/>
</dbReference>
<evidence type="ECO:0000313" key="17">
    <source>
        <dbReference type="Proteomes" id="UP000577956"/>
    </source>
</evidence>
<dbReference type="InterPro" id="IPR005467">
    <property type="entry name" value="His_kinase_dom"/>
</dbReference>
<keyword evidence="10" id="KW-0902">Two-component regulatory system</keyword>